<dbReference type="GO" id="GO:0016020">
    <property type="term" value="C:membrane"/>
    <property type="evidence" value="ECO:0007669"/>
    <property type="project" value="InterPro"/>
</dbReference>
<name>A0A850PG18_9PROT</name>
<dbReference type="InterPro" id="IPR000620">
    <property type="entry name" value="EamA_dom"/>
</dbReference>
<keyword evidence="1" id="KW-0472">Membrane</keyword>
<dbReference type="PANTHER" id="PTHR12715:SF4">
    <property type="entry name" value="EAMA DOMAIN-CONTAINING PROTEIN"/>
    <property type="match status" value="1"/>
</dbReference>
<evidence type="ECO:0000256" key="1">
    <source>
        <dbReference type="SAM" id="Phobius"/>
    </source>
</evidence>
<keyword evidence="1" id="KW-1133">Transmembrane helix</keyword>
<reference evidence="3 4" key="1">
    <citation type="submission" date="2020-06" db="EMBL/GenBank/DDBJ databases">
        <title>Description of novel acetic acid bacteria.</title>
        <authorList>
            <person name="Sombolestani A."/>
        </authorList>
    </citation>
    <scope>NUCLEOTIDE SEQUENCE [LARGE SCALE GENOMIC DNA]</scope>
    <source>
        <strain evidence="3 4">LMG 27010</strain>
    </source>
</reference>
<feature type="transmembrane region" description="Helical" evidence="1">
    <location>
        <begin position="37"/>
        <end position="54"/>
    </location>
</feature>
<dbReference type="RefSeq" id="WP_176614651.1">
    <property type="nucleotide sequence ID" value="NZ_JABXXR010000184.1"/>
</dbReference>
<protein>
    <submittedName>
        <fullName evidence="3">EamA family transporter</fullName>
    </submittedName>
</protein>
<evidence type="ECO:0000313" key="3">
    <source>
        <dbReference type="EMBL" id="NVN41783.1"/>
    </source>
</evidence>
<feature type="transmembrane region" description="Helical" evidence="1">
    <location>
        <begin position="209"/>
        <end position="231"/>
    </location>
</feature>
<evidence type="ECO:0000259" key="2">
    <source>
        <dbReference type="Pfam" id="PF00892"/>
    </source>
</evidence>
<dbReference type="AlphaFoldDB" id="A0A850PG18"/>
<feature type="transmembrane region" description="Helical" evidence="1">
    <location>
        <begin position="243"/>
        <end position="260"/>
    </location>
</feature>
<evidence type="ECO:0000313" key="4">
    <source>
        <dbReference type="Proteomes" id="UP000585665"/>
    </source>
</evidence>
<accession>A0A850PG18</accession>
<feature type="transmembrane region" description="Helical" evidence="1">
    <location>
        <begin position="123"/>
        <end position="141"/>
    </location>
</feature>
<feature type="transmembrane region" description="Helical" evidence="1">
    <location>
        <begin position="96"/>
        <end position="116"/>
    </location>
</feature>
<sequence>MRADRLLPLCATVAIVSWASAYPLVRIALRDIPPVPLAAWRYAVAAVLAGLYLLVRRPPVPHGRDLVRLAACGAVGIAAYNILFNCGEVSVSAGTASLIIAAAPLLAGLLAVVVLGERLSARGWAGSVLSFSGVALLAQGQAGGLRFGSGATLVAGAALCAALYMVAQKPLLGRYGALPTTAYTLIAGAVFLSPALGQGARALAHAPPTTWAAVLTLGIFPAALGYAAWGFVIGHLGAARGMVLIYLLPPTTMVLAYGLTGETPTRATLVGGAIVMAGVVLATARRRRAVAA</sequence>
<keyword evidence="4" id="KW-1185">Reference proteome</keyword>
<dbReference type="Pfam" id="PF00892">
    <property type="entry name" value="EamA"/>
    <property type="match status" value="2"/>
</dbReference>
<organism evidence="3 4">
    <name type="scientific">Ameyamaea chiangmaiensis</name>
    <dbReference type="NCBI Taxonomy" id="442969"/>
    <lineage>
        <taxon>Bacteria</taxon>
        <taxon>Pseudomonadati</taxon>
        <taxon>Pseudomonadota</taxon>
        <taxon>Alphaproteobacteria</taxon>
        <taxon>Acetobacterales</taxon>
        <taxon>Acetobacteraceae</taxon>
        <taxon>Ameyamaea</taxon>
    </lineage>
</organism>
<dbReference type="EMBL" id="JABXXR010000184">
    <property type="protein sequence ID" value="NVN41783.1"/>
    <property type="molecule type" value="Genomic_DNA"/>
</dbReference>
<comment type="caution">
    <text evidence="3">The sequence shown here is derived from an EMBL/GenBank/DDBJ whole genome shotgun (WGS) entry which is preliminary data.</text>
</comment>
<feature type="transmembrane region" description="Helical" evidence="1">
    <location>
        <begin position="266"/>
        <end position="284"/>
    </location>
</feature>
<dbReference type="InterPro" id="IPR037185">
    <property type="entry name" value="EmrE-like"/>
</dbReference>
<keyword evidence="1" id="KW-0812">Transmembrane</keyword>
<feature type="transmembrane region" description="Helical" evidence="1">
    <location>
        <begin position="66"/>
        <end position="84"/>
    </location>
</feature>
<feature type="domain" description="EamA" evidence="2">
    <location>
        <begin position="149"/>
        <end position="282"/>
    </location>
</feature>
<dbReference type="InterPro" id="IPR052756">
    <property type="entry name" value="Alkyne_AA_exporter"/>
</dbReference>
<gene>
    <name evidence="3" type="ORF">HUK82_14620</name>
</gene>
<feature type="transmembrane region" description="Helical" evidence="1">
    <location>
        <begin position="178"/>
        <end position="197"/>
    </location>
</feature>
<feature type="domain" description="EamA" evidence="2">
    <location>
        <begin position="9"/>
        <end position="137"/>
    </location>
</feature>
<feature type="transmembrane region" description="Helical" evidence="1">
    <location>
        <begin position="147"/>
        <end position="166"/>
    </location>
</feature>
<dbReference type="Proteomes" id="UP000585665">
    <property type="component" value="Unassembled WGS sequence"/>
</dbReference>
<dbReference type="PANTHER" id="PTHR12715">
    <property type="entry name" value="TRANSPORTER, DRUG/METABOLITE EXPORTER FAMILY"/>
    <property type="match status" value="1"/>
</dbReference>
<dbReference type="SUPFAM" id="SSF103481">
    <property type="entry name" value="Multidrug resistance efflux transporter EmrE"/>
    <property type="match status" value="2"/>
</dbReference>
<proteinExistence type="predicted"/>